<organism evidence="10 11">
    <name type="scientific">Elysia chlorotica</name>
    <name type="common">Eastern emerald elysia</name>
    <name type="synonym">Sea slug</name>
    <dbReference type="NCBI Taxonomy" id="188477"/>
    <lineage>
        <taxon>Eukaryota</taxon>
        <taxon>Metazoa</taxon>
        <taxon>Spiralia</taxon>
        <taxon>Lophotrochozoa</taxon>
        <taxon>Mollusca</taxon>
        <taxon>Gastropoda</taxon>
        <taxon>Heterobranchia</taxon>
        <taxon>Euthyneura</taxon>
        <taxon>Panpulmonata</taxon>
        <taxon>Sacoglossa</taxon>
        <taxon>Placobranchoidea</taxon>
        <taxon>Plakobranchidae</taxon>
        <taxon>Elysia</taxon>
    </lineage>
</organism>
<dbReference type="Proteomes" id="UP000271974">
    <property type="component" value="Unassembled WGS sequence"/>
</dbReference>
<dbReference type="EC" id="2.8.2.-" evidence="9"/>
<keyword evidence="9" id="KW-0119">Carbohydrate metabolism</keyword>
<name>A0A3S1A0P0_ELYCH</name>
<dbReference type="GO" id="GO:0008146">
    <property type="term" value="F:sulfotransferase activity"/>
    <property type="evidence" value="ECO:0007669"/>
    <property type="project" value="InterPro"/>
</dbReference>
<dbReference type="Pfam" id="PF03567">
    <property type="entry name" value="Sulfotransfer_2"/>
    <property type="match status" value="1"/>
</dbReference>
<evidence type="ECO:0000256" key="3">
    <source>
        <dbReference type="ARBA" id="ARBA00022679"/>
    </source>
</evidence>
<feature type="transmembrane region" description="Helical" evidence="9">
    <location>
        <begin position="6"/>
        <end position="24"/>
    </location>
</feature>
<dbReference type="InterPro" id="IPR005331">
    <property type="entry name" value="Sulfotransferase"/>
</dbReference>
<keyword evidence="4 9" id="KW-0812">Transmembrane</keyword>
<dbReference type="AlphaFoldDB" id="A0A3S1A0P0"/>
<dbReference type="EMBL" id="RQTK01000431">
    <property type="protein sequence ID" value="RUS79731.1"/>
    <property type="molecule type" value="Genomic_DNA"/>
</dbReference>
<reference evidence="10 11" key="1">
    <citation type="submission" date="2019-01" db="EMBL/GenBank/DDBJ databases">
        <title>A draft genome assembly of the solar-powered sea slug Elysia chlorotica.</title>
        <authorList>
            <person name="Cai H."/>
            <person name="Li Q."/>
            <person name="Fang X."/>
            <person name="Li J."/>
            <person name="Curtis N.E."/>
            <person name="Altenburger A."/>
            <person name="Shibata T."/>
            <person name="Feng M."/>
            <person name="Maeda T."/>
            <person name="Schwartz J.A."/>
            <person name="Shigenobu S."/>
            <person name="Lundholm N."/>
            <person name="Nishiyama T."/>
            <person name="Yang H."/>
            <person name="Hasebe M."/>
            <person name="Li S."/>
            <person name="Pierce S.K."/>
            <person name="Wang J."/>
        </authorList>
    </citation>
    <scope>NUCLEOTIDE SEQUENCE [LARGE SCALE GENOMIC DNA]</scope>
    <source>
        <strain evidence="10">EC2010</strain>
        <tissue evidence="10">Whole organism of an adult</tissue>
    </source>
</reference>
<keyword evidence="9" id="KW-0735">Signal-anchor</keyword>
<protein>
    <recommendedName>
        <fullName evidence="9">Carbohydrate sulfotransferase</fullName>
        <ecNumber evidence="9">2.8.2.-</ecNumber>
    </recommendedName>
</protein>
<dbReference type="PANTHER" id="PTHR12137:SF54">
    <property type="entry name" value="CARBOHYDRATE SULFOTRANSFERASE"/>
    <property type="match status" value="1"/>
</dbReference>
<evidence type="ECO:0000313" key="11">
    <source>
        <dbReference type="Proteomes" id="UP000271974"/>
    </source>
</evidence>
<comment type="subcellular location">
    <subcellularLocation>
        <location evidence="1 9">Golgi apparatus membrane</location>
        <topology evidence="1 9">Single-pass type II membrane protein</topology>
    </subcellularLocation>
</comment>
<comment type="similarity">
    <text evidence="2 9">Belongs to the sulfotransferase 2 family.</text>
</comment>
<evidence type="ECO:0000256" key="4">
    <source>
        <dbReference type="ARBA" id="ARBA00022692"/>
    </source>
</evidence>
<dbReference type="OrthoDB" id="2019940at2759"/>
<keyword evidence="8 9" id="KW-0325">Glycoprotein</keyword>
<evidence type="ECO:0000256" key="6">
    <source>
        <dbReference type="ARBA" id="ARBA00023034"/>
    </source>
</evidence>
<evidence type="ECO:0000256" key="1">
    <source>
        <dbReference type="ARBA" id="ARBA00004323"/>
    </source>
</evidence>
<dbReference type="InterPro" id="IPR018011">
    <property type="entry name" value="Carb_sulfotrans_8-10"/>
</dbReference>
<keyword evidence="5 9" id="KW-1133">Transmembrane helix</keyword>
<evidence type="ECO:0000256" key="7">
    <source>
        <dbReference type="ARBA" id="ARBA00023136"/>
    </source>
</evidence>
<dbReference type="GO" id="GO:0016051">
    <property type="term" value="P:carbohydrate biosynthetic process"/>
    <property type="evidence" value="ECO:0007669"/>
    <property type="project" value="InterPro"/>
</dbReference>
<comment type="caution">
    <text evidence="10">The sequence shown here is derived from an EMBL/GenBank/DDBJ whole genome shotgun (WGS) entry which is preliminary data.</text>
</comment>
<sequence length="503" mass="58134">MNVARIVKLIILLGLCALTIVLYLKGPKLQLSSVLHGRHHLTSLLFGGSPYKMQGLARMRKELKGSPARKRGKKKQPFTVEMLKQAELDVKARREHVQRACSRMSNQGNQKQSSGVTLPRALVSESKATVYCPVEKTASTFFRRFVYQLEHTDPMRSPFEVPVKMIYACHTLFTTLEEVAQSLQSKRQIHQRKVDRFRNRRPRLSKKFAAELDKMETIENFLHRSTNFLFVRDPFSRLFSAYVDKLFAPNPEFWDAWGLFALQKHRTDPDEKSQRCGHDVTFAEFLKFVLDLDLSSPDADPHLRPIFELCRPCDVDYTVIGFMKTFQRDVVYLSSLLNITESQLEFSKMAEDTRSDALQDSMMGAFTEWAHRLSRCVTKGEIIRRIWRKLQLRGFISAKISFSPKMLKESVEYLDASDFLKVLAKAVESSTDTEELSRQKTEAMASAYRTVDLDTLNKIVHLYAADFRAFGFNERPNYIFDRGGKQTPQNYSRALDFNAEWNM</sequence>
<evidence type="ECO:0000256" key="9">
    <source>
        <dbReference type="RuleBase" id="RU364020"/>
    </source>
</evidence>
<evidence type="ECO:0000256" key="2">
    <source>
        <dbReference type="ARBA" id="ARBA00006339"/>
    </source>
</evidence>
<dbReference type="PANTHER" id="PTHR12137">
    <property type="entry name" value="CARBOHYDRATE SULFOTRANSFERASE"/>
    <property type="match status" value="1"/>
</dbReference>
<accession>A0A3S1A0P0</accession>
<keyword evidence="6 9" id="KW-0333">Golgi apparatus</keyword>
<dbReference type="GO" id="GO:0000139">
    <property type="term" value="C:Golgi membrane"/>
    <property type="evidence" value="ECO:0007669"/>
    <property type="project" value="UniProtKB-SubCell"/>
</dbReference>
<keyword evidence="11" id="KW-1185">Reference proteome</keyword>
<evidence type="ECO:0000313" key="10">
    <source>
        <dbReference type="EMBL" id="RUS79731.1"/>
    </source>
</evidence>
<keyword evidence="7 9" id="KW-0472">Membrane</keyword>
<gene>
    <name evidence="10" type="ORF">EGW08_012504</name>
</gene>
<evidence type="ECO:0000256" key="8">
    <source>
        <dbReference type="ARBA" id="ARBA00023180"/>
    </source>
</evidence>
<keyword evidence="3 9" id="KW-0808">Transferase</keyword>
<evidence type="ECO:0000256" key="5">
    <source>
        <dbReference type="ARBA" id="ARBA00022989"/>
    </source>
</evidence>
<proteinExistence type="inferred from homology"/>